<keyword evidence="2" id="KW-1185">Reference proteome</keyword>
<accession>A0A238J106</accession>
<name>A0A238J106_9RHOB</name>
<dbReference type="RefSeq" id="WP_093974300.1">
    <property type="nucleotide sequence ID" value="NZ_FXXQ01000008.1"/>
</dbReference>
<reference evidence="1 2" key="1">
    <citation type="submission" date="2017-05" db="EMBL/GenBank/DDBJ databases">
        <authorList>
            <person name="Song R."/>
            <person name="Chenine A.L."/>
            <person name="Ruprecht R.M."/>
        </authorList>
    </citation>
    <scope>NUCLEOTIDE SEQUENCE [LARGE SCALE GENOMIC DNA]</scope>
    <source>
        <strain evidence="1 2">CECT 8489</strain>
    </source>
</reference>
<evidence type="ECO:0000313" key="2">
    <source>
        <dbReference type="Proteomes" id="UP000201838"/>
    </source>
</evidence>
<dbReference type="AlphaFoldDB" id="A0A238J106"/>
<gene>
    <name evidence="1" type="ORF">BOA8489_02460</name>
</gene>
<dbReference type="Proteomes" id="UP000201838">
    <property type="component" value="Unassembled WGS sequence"/>
</dbReference>
<evidence type="ECO:0008006" key="3">
    <source>
        <dbReference type="Google" id="ProtNLM"/>
    </source>
</evidence>
<dbReference type="Pfam" id="PF17267">
    <property type="entry name" value="DUF5333"/>
    <property type="match status" value="1"/>
</dbReference>
<dbReference type="InterPro" id="IPR020349">
    <property type="entry name" value="Uncharacterised_14.7kDa"/>
</dbReference>
<dbReference type="EMBL" id="FXXQ01000008">
    <property type="protein sequence ID" value="SMX24336.1"/>
    <property type="molecule type" value="Genomic_DNA"/>
</dbReference>
<evidence type="ECO:0000313" key="1">
    <source>
        <dbReference type="EMBL" id="SMX24336.1"/>
    </source>
</evidence>
<dbReference type="OrthoDB" id="7658992at2"/>
<organism evidence="1 2">
    <name type="scientific">Boseongicola aestuarii</name>
    <dbReference type="NCBI Taxonomy" id="1470561"/>
    <lineage>
        <taxon>Bacteria</taxon>
        <taxon>Pseudomonadati</taxon>
        <taxon>Pseudomonadota</taxon>
        <taxon>Alphaproteobacteria</taxon>
        <taxon>Rhodobacterales</taxon>
        <taxon>Paracoccaceae</taxon>
        <taxon>Boseongicola</taxon>
    </lineage>
</organism>
<sequence>MNEFVKKLGILAVAVSISTPVAALEPLHQNRTVVSGFYAMGLADIVRRNCDEIAPRYLRAYNYLKALEKYALDAGYTPAQIEELTDNREEKQKLKGRIEADLAKRGATAETPQGYCTVGREEIAKNSAAGRLLRAK</sequence>
<proteinExistence type="predicted"/>
<protein>
    <recommendedName>
        <fullName evidence="3">NADH dehydrogenase subunit E</fullName>
    </recommendedName>
</protein>